<dbReference type="OrthoDB" id="190201at2759"/>
<accession>N1QND1</accession>
<gene>
    <name evidence="3" type="ORF">SEPMUDRAFT_35087</name>
</gene>
<reference evidence="3 4" key="1">
    <citation type="journal article" date="2012" name="PLoS Pathog.">
        <title>Diverse lifestyles and strategies of plant pathogenesis encoded in the genomes of eighteen Dothideomycetes fungi.</title>
        <authorList>
            <person name="Ohm R.A."/>
            <person name="Feau N."/>
            <person name="Henrissat B."/>
            <person name="Schoch C.L."/>
            <person name="Horwitz B.A."/>
            <person name="Barry K.W."/>
            <person name="Condon B.J."/>
            <person name="Copeland A.C."/>
            <person name="Dhillon B."/>
            <person name="Glaser F."/>
            <person name="Hesse C.N."/>
            <person name="Kosti I."/>
            <person name="LaButti K."/>
            <person name="Lindquist E.A."/>
            <person name="Lucas S."/>
            <person name="Salamov A.A."/>
            <person name="Bradshaw R.E."/>
            <person name="Ciuffetti L."/>
            <person name="Hamelin R.C."/>
            <person name="Kema G.H.J."/>
            <person name="Lawrence C."/>
            <person name="Scott J.A."/>
            <person name="Spatafora J.W."/>
            <person name="Turgeon B.G."/>
            <person name="de Wit P.J.G.M."/>
            <person name="Zhong S."/>
            <person name="Goodwin S.B."/>
            <person name="Grigoriev I.V."/>
        </authorList>
    </citation>
    <scope>NUCLEOTIDE SEQUENCE [LARGE SCALE GENOMIC DNA]</scope>
    <source>
        <strain evidence="3 4">SO2202</strain>
    </source>
</reference>
<dbReference type="OMA" id="FCGGDCL"/>
<dbReference type="RefSeq" id="XP_016765300.1">
    <property type="nucleotide sequence ID" value="XM_016908596.1"/>
</dbReference>
<dbReference type="InterPro" id="IPR029058">
    <property type="entry name" value="AB_hydrolase_fold"/>
</dbReference>
<dbReference type="HOGENOM" id="CLU_034763_1_0_1"/>
<feature type="domain" description="AB hydrolase-1" evidence="2">
    <location>
        <begin position="97"/>
        <end position="356"/>
    </location>
</feature>
<evidence type="ECO:0000259" key="2">
    <source>
        <dbReference type="Pfam" id="PF12697"/>
    </source>
</evidence>
<dbReference type="AlphaFoldDB" id="N1QND1"/>
<dbReference type="EMBL" id="KB456260">
    <property type="protein sequence ID" value="EMF17179.1"/>
    <property type="molecule type" value="Genomic_DNA"/>
</dbReference>
<dbReference type="Gene3D" id="3.40.50.1820">
    <property type="entry name" value="alpha/beta hydrolase"/>
    <property type="match status" value="1"/>
</dbReference>
<dbReference type="eggNOG" id="ENOG502SJ2N">
    <property type="taxonomic scope" value="Eukaryota"/>
</dbReference>
<proteinExistence type="predicted"/>
<keyword evidence="1" id="KW-0732">Signal</keyword>
<dbReference type="SUPFAM" id="SSF53474">
    <property type="entry name" value="alpha/beta-Hydrolases"/>
    <property type="match status" value="1"/>
</dbReference>
<evidence type="ECO:0000313" key="4">
    <source>
        <dbReference type="Proteomes" id="UP000016931"/>
    </source>
</evidence>
<organism evidence="3 4">
    <name type="scientific">Sphaerulina musiva (strain SO2202)</name>
    <name type="common">Poplar stem canker fungus</name>
    <name type="synonym">Septoria musiva</name>
    <dbReference type="NCBI Taxonomy" id="692275"/>
    <lineage>
        <taxon>Eukaryota</taxon>
        <taxon>Fungi</taxon>
        <taxon>Dikarya</taxon>
        <taxon>Ascomycota</taxon>
        <taxon>Pezizomycotina</taxon>
        <taxon>Dothideomycetes</taxon>
        <taxon>Dothideomycetidae</taxon>
        <taxon>Mycosphaerellales</taxon>
        <taxon>Mycosphaerellaceae</taxon>
        <taxon>Sphaerulina</taxon>
    </lineage>
</organism>
<feature type="signal peptide" evidence="1">
    <location>
        <begin position="1"/>
        <end position="19"/>
    </location>
</feature>
<dbReference type="GeneID" id="27905733"/>
<feature type="chain" id="PRO_5004111030" evidence="1">
    <location>
        <begin position="20"/>
        <end position="387"/>
    </location>
</feature>
<sequence>MKSFIAAAALATLASVAEAKKCQNITVPVTIEARLGMFGDLAPQNDIDITNFILNLAQQGKNFTEASLKGYNTVKGSYHLATTYCAPDNGAPNVVQVLTHGIGFDRSYWDAPYNNYNYSYVNQAVDHYGYATLSHDRLGIGMSSKGDAVNEIQVLLEVAALKALTDKLRAGTIPGAAKFAKVLHVGHSFGSVQSYVLSAQYPSISDGLGLTGFAQNGSFLSQFLLGGNFRGAQVYPQFATLPRGYLAPASEQGVHINFFSPHEFDPAILPFAYATGQPVTMGELLTIGGAAAAPNMIKAPVHIITGERDVPFCGGNCLAAPTGFSSIPETSKAMFKNASPFKVSIIPRAGHGLNLEYSAPQTYKTILDFFVENGVGPAKGYRSSRRN</sequence>
<keyword evidence="4" id="KW-1185">Reference proteome</keyword>
<name>N1QND1_SPHMS</name>
<evidence type="ECO:0000256" key="1">
    <source>
        <dbReference type="SAM" id="SignalP"/>
    </source>
</evidence>
<keyword evidence="3" id="KW-0378">Hydrolase</keyword>
<dbReference type="Pfam" id="PF12697">
    <property type="entry name" value="Abhydrolase_6"/>
    <property type="match status" value="1"/>
</dbReference>
<dbReference type="InterPro" id="IPR000073">
    <property type="entry name" value="AB_hydrolase_1"/>
</dbReference>
<dbReference type="GO" id="GO:0016787">
    <property type="term" value="F:hydrolase activity"/>
    <property type="evidence" value="ECO:0007669"/>
    <property type="project" value="UniProtKB-KW"/>
</dbReference>
<protein>
    <submittedName>
        <fullName evidence="3">Alpha/beta-hydrolase</fullName>
    </submittedName>
</protein>
<evidence type="ECO:0000313" key="3">
    <source>
        <dbReference type="EMBL" id="EMF17179.1"/>
    </source>
</evidence>
<dbReference type="Proteomes" id="UP000016931">
    <property type="component" value="Unassembled WGS sequence"/>
</dbReference>